<dbReference type="GO" id="GO:0004435">
    <property type="term" value="F:phosphatidylinositol-4,5-bisphosphate phospholipase C activity"/>
    <property type="evidence" value="ECO:0007669"/>
    <property type="project" value="InterPro"/>
</dbReference>
<dbReference type="PANTHER" id="PTHR45982">
    <property type="entry name" value="REGULATOR OF CHROMOSOME CONDENSATION"/>
    <property type="match status" value="1"/>
</dbReference>
<dbReference type="InterPro" id="IPR001711">
    <property type="entry name" value="PLipase_C_Pinositol-sp_Y"/>
</dbReference>
<sequence length="1086" mass="113575">MSSGEQSSACMATRADSFVSQSDSPKAKDHARQMWERAKALPRGSGRGSSFGASLRRNSFGGKLPAQLEEEALVGPRGVRSGSGADLFARFCGGANSGGVSFDEFWHVAEQMLLADSLLSDPLLQKRLHEEKWSWFLVQVQVQDESREVVEAAASSLTAMTAPDVAQLQWQIDVVGLPMFANVDASGRLTVFGLSRFLCSPANSILKPERCKLYQAAHHIYADSPALSPHPRIGPLVSPEDVARQLSDGSALLAALNAGCRCISLALTCGKAELLVKLQLQPSDCARVPDILFGSLGDKLWRLVVLSPNEAFDPGLEPEAPAALRGLAAEDVLEHWQEASKHYAVWPGQTFDRKLPQRLPGQLSVNFLASDEMQALAEYHRHYLTLAFPLANFSPVSAWAAGVQMAALTLGCGGVLGDGPVMAHAGGCGYALKPAHFTGAEDSQGVAETAPPPVRLELRVIAARALPGSGIRAEPSGPVAVAVSVCGTPKDCTRVAYQPVRAQGPLVLWPEAQGTSAGEVFEISPDGLRQGLRWVPLWSPGPSGAELSDWQLPAHTRAELRSNVQHAFCSSALTQWHSEQQLPPDESLVAALLPVPFSITLLPWHAWLLRPYCGRLPSQHGKLVLADVFGMPLEHVLSFVPVESVVAAISSSKFLRIVACSDAVWGSRCDKLWCGKVYVPLHFREIRGMSRLAAYWGSLTESRRCSIMAHSMALVAIKANGRAVTWGYVAYGGNSFAVATLLKKGVVRVCGTNGAFAAIKANGSVVTWGDADRGGNSSAIAPLLKRGVVQVCGNEGAFAAIKANGSVVTWGNACWGGNSSAVAPLLKRGVVQVCGNYGAFAAIRANGSVVTWGNADLGGNSSAVAALLTEGVVQVCGNKCAFAAIKANGSVVTWGYAAYGGNSSAVAPLLKRGVVQVCGNYCAFAAIKADGSVVTWGDADWGGNSSAVASLLMEGVVQVRGTDWAFAAIKADGSVVTWGSVDFGGDSSAVAALLTESVVQVSGTSSAFAAIKANGSVVTRGDANRGGNSSAVVALLTEGVVQVCGNKCAFAAIKADGSIVTWGDAGGGGNSSAVAPLLTEGVVQVY</sequence>
<accession>A0A813H931</accession>
<dbReference type="SUPFAM" id="SSF50985">
    <property type="entry name" value="RCC1/BLIP-II"/>
    <property type="match status" value="2"/>
</dbReference>
<dbReference type="InterPro" id="IPR009091">
    <property type="entry name" value="RCC1/BLIP-II"/>
</dbReference>
<feature type="domain" description="PI-PLC Y-box" evidence="2">
    <location>
        <begin position="391"/>
        <end position="434"/>
    </location>
</feature>
<reference evidence="3" key="1">
    <citation type="submission" date="2021-02" db="EMBL/GenBank/DDBJ databases">
        <authorList>
            <person name="Dougan E. K."/>
            <person name="Rhodes N."/>
            <person name="Thang M."/>
            <person name="Chan C."/>
        </authorList>
    </citation>
    <scope>NUCLEOTIDE SEQUENCE</scope>
</reference>
<dbReference type="GO" id="GO:0006629">
    <property type="term" value="P:lipid metabolic process"/>
    <property type="evidence" value="ECO:0007669"/>
    <property type="project" value="InterPro"/>
</dbReference>
<evidence type="ECO:0000259" key="2">
    <source>
        <dbReference type="PROSITE" id="PS50008"/>
    </source>
</evidence>
<evidence type="ECO:0000313" key="4">
    <source>
        <dbReference type="Proteomes" id="UP000654075"/>
    </source>
</evidence>
<dbReference type="Gene3D" id="3.20.20.190">
    <property type="entry name" value="Phosphatidylinositol (PI) phosphodiesterase"/>
    <property type="match status" value="1"/>
</dbReference>
<dbReference type="AlphaFoldDB" id="A0A813H931"/>
<dbReference type="EMBL" id="CAJNNV010030917">
    <property type="protein sequence ID" value="CAE8634141.1"/>
    <property type="molecule type" value="Genomic_DNA"/>
</dbReference>
<dbReference type="SUPFAM" id="SSF81383">
    <property type="entry name" value="F-box domain"/>
    <property type="match status" value="1"/>
</dbReference>
<proteinExistence type="predicted"/>
<name>A0A813H931_POLGL</name>
<dbReference type="InterPro" id="IPR017946">
    <property type="entry name" value="PLC-like_Pdiesterase_TIM-brl"/>
</dbReference>
<dbReference type="PANTHER" id="PTHR45982:SF1">
    <property type="entry name" value="REGULATOR OF CHROMOSOME CONDENSATION"/>
    <property type="match status" value="1"/>
</dbReference>
<dbReference type="PROSITE" id="PS50008">
    <property type="entry name" value="PIPLC_Y_DOMAIN"/>
    <property type="match status" value="1"/>
</dbReference>
<dbReference type="GO" id="GO:0035556">
    <property type="term" value="P:intracellular signal transduction"/>
    <property type="evidence" value="ECO:0007669"/>
    <property type="project" value="InterPro"/>
</dbReference>
<comment type="caution">
    <text evidence="3">The sequence shown here is derived from an EMBL/GenBank/DDBJ whole genome shotgun (WGS) entry which is preliminary data.</text>
</comment>
<dbReference type="Proteomes" id="UP000654075">
    <property type="component" value="Unassembled WGS sequence"/>
</dbReference>
<organism evidence="3 4">
    <name type="scientific">Polarella glacialis</name>
    <name type="common">Dinoflagellate</name>
    <dbReference type="NCBI Taxonomy" id="89957"/>
    <lineage>
        <taxon>Eukaryota</taxon>
        <taxon>Sar</taxon>
        <taxon>Alveolata</taxon>
        <taxon>Dinophyceae</taxon>
        <taxon>Suessiales</taxon>
        <taxon>Suessiaceae</taxon>
        <taxon>Polarella</taxon>
    </lineage>
</organism>
<protein>
    <recommendedName>
        <fullName evidence="2">PI-PLC Y-box domain-containing protein</fullName>
    </recommendedName>
</protein>
<evidence type="ECO:0000313" key="3">
    <source>
        <dbReference type="EMBL" id="CAE8634141.1"/>
    </source>
</evidence>
<dbReference type="SUPFAM" id="SSF51695">
    <property type="entry name" value="PLC-like phosphodiesterases"/>
    <property type="match status" value="1"/>
</dbReference>
<keyword evidence="4" id="KW-1185">Reference proteome</keyword>
<feature type="compositionally biased region" description="Polar residues" evidence="1">
    <location>
        <begin position="1"/>
        <end position="10"/>
    </location>
</feature>
<dbReference type="InterPro" id="IPR036047">
    <property type="entry name" value="F-box-like_dom_sf"/>
</dbReference>
<dbReference type="InterPro" id="IPR051553">
    <property type="entry name" value="Ran_GTPase-activating"/>
</dbReference>
<evidence type="ECO:0000256" key="1">
    <source>
        <dbReference type="SAM" id="MobiDB-lite"/>
    </source>
</evidence>
<dbReference type="Gene3D" id="2.130.10.30">
    <property type="entry name" value="Regulator of chromosome condensation 1/beta-lactamase-inhibitor protein II"/>
    <property type="match status" value="2"/>
</dbReference>
<dbReference type="OrthoDB" id="5370059at2759"/>
<feature type="region of interest" description="Disordered" evidence="1">
    <location>
        <begin position="1"/>
        <end position="33"/>
    </location>
</feature>
<gene>
    <name evidence="3" type="ORF">PGLA1383_LOCUS49812</name>
</gene>